<evidence type="ECO:0000313" key="4">
    <source>
        <dbReference type="Proteomes" id="UP000244336"/>
    </source>
</evidence>
<gene>
    <name evidence="3" type="ORF">GQ55_7G020000</name>
</gene>
<reference evidence="3 4" key="1">
    <citation type="submission" date="2018-04" db="EMBL/GenBank/DDBJ databases">
        <title>WGS assembly of Panicum hallii var. hallii HAL2.</title>
        <authorList>
            <person name="Lovell J."/>
            <person name="Jenkins J."/>
            <person name="Lowry D."/>
            <person name="Mamidi S."/>
            <person name="Sreedasyam A."/>
            <person name="Weng X."/>
            <person name="Barry K."/>
            <person name="Bonette J."/>
            <person name="Campitelli B."/>
            <person name="Daum C."/>
            <person name="Gordon S."/>
            <person name="Gould B."/>
            <person name="Lipzen A."/>
            <person name="MacQueen A."/>
            <person name="Palacio-Mejia J."/>
            <person name="Plott C."/>
            <person name="Shakirov E."/>
            <person name="Shu S."/>
            <person name="Yoshinaga Y."/>
            <person name="Zane M."/>
            <person name="Rokhsar D."/>
            <person name="Grimwood J."/>
            <person name="Schmutz J."/>
            <person name="Juenger T."/>
        </authorList>
    </citation>
    <scope>NUCLEOTIDE SEQUENCE [LARGE SCALE GENOMIC DNA]</scope>
    <source>
        <strain evidence="4">cv. HAL2</strain>
    </source>
</reference>
<evidence type="ECO:0000256" key="2">
    <source>
        <dbReference type="SAM" id="SignalP"/>
    </source>
</evidence>
<comment type="similarity">
    <text evidence="1">Belongs to the leguminous lectin family.</text>
</comment>
<keyword evidence="4" id="KW-1185">Reference proteome</keyword>
<dbReference type="STRING" id="1504633.A0A2T7CRZ6"/>
<organism evidence="3 4">
    <name type="scientific">Panicum hallii var. hallii</name>
    <dbReference type="NCBI Taxonomy" id="1504633"/>
    <lineage>
        <taxon>Eukaryota</taxon>
        <taxon>Viridiplantae</taxon>
        <taxon>Streptophyta</taxon>
        <taxon>Embryophyta</taxon>
        <taxon>Tracheophyta</taxon>
        <taxon>Spermatophyta</taxon>
        <taxon>Magnoliopsida</taxon>
        <taxon>Liliopsida</taxon>
        <taxon>Poales</taxon>
        <taxon>Poaceae</taxon>
        <taxon>PACMAD clade</taxon>
        <taxon>Panicoideae</taxon>
        <taxon>Panicodae</taxon>
        <taxon>Paniceae</taxon>
        <taxon>Panicinae</taxon>
        <taxon>Panicum</taxon>
        <taxon>Panicum sect. Panicum</taxon>
    </lineage>
</organism>
<dbReference type="SUPFAM" id="SSF49899">
    <property type="entry name" value="Concanavalin A-like lectins/glucanases"/>
    <property type="match status" value="1"/>
</dbReference>
<dbReference type="InterPro" id="IPR013320">
    <property type="entry name" value="ConA-like_dom_sf"/>
</dbReference>
<dbReference type="OrthoDB" id="10423728at2759"/>
<dbReference type="EMBL" id="CM009755">
    <property type="protein sequence ID" value="PUZ46091.1"/>
    <property type="molecule type" value="Genomic_DNA"/>
</dbReference>
<evidence type="ECO:0008006" key="5">
    <source>
        <dbReference type="Google" id="ProtNLM"/>
    </source>
</evidence>
<dbReference type="AlphaFoldDB" id="A0A2T7CRZ6"/>
<dbReference type="Proteomes" id="UP000244336">
    <property type="component" value="Chromosome 7"/>
</dbReference>
<feature type="signal peptide" evidence="2">
    <location>
        <begin position="1"/>
        <end position="16"/>
    </location>
</feature>
<evidence type="ECO:0000313" key="3">
    <source>
        <dbReference type="EMBL" id="PUZ46091.1"/>
    </source>
</evidence>
<dbReference type="PANTHER" id="PTHR32401">
    <property type="entry name" value="CONCANAVALIN A-LIKE LECTIN FAMILY PROTEIN"/>
    <property type="match status" value="1"/>
</dbReference>
<dbReference type="InterPro" id="IPR050258">
    <property type="entry name" value="Leguminous_Lectin"/>
</dbReference>
<proteinExistence type="inferred from homology"/>
<name>A0A2T7CRZ6_9POAL</name>
<evidence type="ECO:0000256" key="1">
    <source>
        <dbReference type="ARBA" id="ARBA00007606"/>
    </source>
</evidence>
<dbReference type="Gramene" id="PUZ46091">
    <property type="protein sequence ID" value="PUZ46091"/>
    <property type="gene ID" value="GQ55_7G020000"/>
</dbReference>
<sequence length="303" mass="31490">MQRLVLLVVCAAATSAAAPGGGVDIYSFPAFHATTEGIVTTITGLGLLFGSIASSDEHFSRVNSSEGFLLLSRRVGVWRAGAGGVPHREASFNTSFSLAGASPVAFVVLQDMYPPFLNPDGFRGPANVTFAPDGAASGGLAAVEAGVVRAYGPFDPAVGLNVTVTPNGTAPSSTVWIEYDAVAHRLSVYVAANAAGPSRPREATLDATIRLAAGRRATPNASVGFFAGAIRDVILGVRGWNLTVESLDDPLPAGAGDGRKKGARRGWCYSSPCLGRWRPYILIEIDALDHGSTGMQQHGHILM</sequence>
<feature type="chain" id="PRO_5015636751" description="Legume lectin domain-containing protein" evidence="2">
    <location>
        <begin position="17"/>
        <end position="303"/>
    </location>
</feature>
<dbReference type="PANTHER" id="PTHR32401:SF43">
    <property type="entry name" value="LEGUME LECTIN DOMAIN-CONTAINING PROTEIN"/>
    <property type="match status" value="1"/>
</dbReference>
<keyword evidence="2" id="KW-0732">Signal</keyword>
<protein>
    <recommendedName>
        <fullName evidence="5">Legume lectin domain-containing protein</fullName>
    </recommendedName>
</protein>
<dbReference type="Gene3D" id="2.60.120.200">
    <property type="match status" value="1"/>
</dbReference>
<accession>A0A2T7CRZ6</accession>